<evidence type="ECO:0000313" key="1">
    <source>
        <dbReference type="EMBL" id="KAL0064037.1"/>
    </source>
</evidence>
<accession>A0ABR2ZQS6</accession>
<evidence type="ECO:0000313" key="2">
    <source>
        <dbReference type="Proteomes" id="UP001437256"/>
    </source>
</evidence>
<comment type="caution">
    <text evidence="1">The sequence shown here is derived from an EMBL/GenBank/DDBJ whole genome shotgun (WGS) entry which is preliminary data.</text>
</comment>
<proteinExistence type="predicted"/>
<protein>
    <submittedName>
        <fullName evidence="1">Uncharacterized protein</fullName>
    </submittedName>
</protein>
<name>A0ABR2ZQS6_9AGAR</name>
<dbReference type="Proteomes" id="UP001437256">
    <property type="component" value="Unassembled WGS sequence"/>
</dbReference>
<sequence length="121" mass="13446">MKRDLDMEDLGEMDGPGAGATFSNTCVVILGNLDGPIMSGDDEVTKLRSHVSDLKRHICNLKQEIDNTETELHDIEDLIYNVNGKTQKEKEDLEDLEDLHLVALSWLEKSDVVPSLPLPSS</sequence>
<keyword evidence="2" id="KW-1185">Reference proteome</keyword>
<reference evidence="1 2" key="1">
    <citation type="submission" date="2024-05" db="EMBL/GenBank/DDBJ databases">
        <title>A draft genome resource for the thread blight pathogen Marasmius tenuissimus strain MS-2.</title>
        <authorList>
            <person name="Yulfo-Soto G.E."/>
            <person name="Baruah I.K."/>
            <person name="Amoako-Attah I."/>
            <person name="Bukari Y."/>
            <person name="Meinhardt L.W."/>
            <person name="Bailey B.A."/>
            <person name="Cohen S.P."/>
        </authorList>
    </citation>
    <scope>NUCLEOTIDE SEQUENCE [LARGE SCALE GENOMIC DNA]</scope>
    <source>
        <strain evidence="1 2">MS-2</strain>
    </source>
</reference>
<dbReference type="EMBL" id="JBBXMP010000068">
    <property type="protein sequence ID" value="KAL0064037.1"/>
    <property type="molecule type" value="Genomic_DNA"/>
</dbReference>
<gene>
    <name evidence="1" type="ORF">AAF712_009003</name>
</gene>
<organism evidence="1 2">
    <name type="scientific">Marasmius tenuissimus</name>
    <dbReference type="NCBI Taxonomy" id="585030"/>
    <lineage>
        <taxon>Eukaryota</taxon>
        <taxon>Fungi</taxon>
        <taxon>Dikarya</taxon>
        <taxon>Basidiomycota</taxon>
        <taxon>Agaricomycotina</taxon>
        <taxon>Agaricomycetes</taxon>
        <taxon>Agaricomycetidae</taxon>
        <taxon>Agaricales</taxon>
        <taxon>Marasmiineae</taxon>
        <taxon>Marasmiaceae</taxon>
        <taxon>Marasmius</taxon>
    </lineage>
</organism>